<comment type="function">
    <text evidence="15">Plays a critical role in recombination and DNA repair. Helps process Holliday junction intermediates to mature products by catalyzing branch migration. Has replication fork regression activity, unwinds stalled or blocked replication forks to make a HJ that can be resolved. Has a DNA unwinding activity characteristic of a DNA helicase with 3'-5' polarity.</text>
</comment>
<dbReference type="SUPFAM" id="SSF50249">
    <property type="entry name" value="Nucleic acid-binding proteins"/>
    <property type="match status" value="1"/>
</dbReference>
<dbReference type="GO" id="GO:0005524">
    <property type="term" value="F:ATP binding"/>
    <property type="evidence" value="ECO:0007669"/>
    <property type="project" value="UniProtKB-KW"/>
</dbReference>
<dbReference type="Pfam" id="PF00270">
    <property type="entry name" value="DEAD"/>
    <property type="match status" value="1"/>
</dbReference>
<evidence type="ECO:0000259" key="16">
    <source>
        <dbReference type="PROSITE" id="PS51192"/>
    </source>
</evidence>
<dbReference type="InterPro" id="IPR004609">
    <property type="entry name" value="ATP-dep_DNA_helicase_RecG"/>
</dbReference>
<evidence type="ECO:0000256" key="8">
    <source>
        <dbReference type="ARBA" id="ARBA00023125"/>
    </source>
</evidence>
<keyword evidence="5 15" id="KW-0378">Hydrolase</keyword>
<name>A0A1F6P9X2_9BACT</name>
<dbReference type="PANTHER" id="PTHR47964:SF1">
    <property type="entry name" value="ATP-DEPENDENT DNA HELICASE HOMOLOG RECG, CHLOROPLASTIC"/>
    <property type="match status" value="1"/>
</dbReference>
<evidence type="ECO:0000256" key="14">
    <source>
        <dbReference type="ARBA" id="ARBA00048988"/>
    </source>
</evidence>
<comment type="similarity">
    <text evidence="1 15">Belongs to the helicase family. RecG subfamily.</text>
</comment>
<dbReference type="SMART" id="SM00487">
    <property type="entry name" value="DEXDc"/>
    <property type="match status" value="1"/>
</dbReference>
<dbReference type="NCBIfam" id="NF008168">
    <property type="entry name" value="PRK10917.2-2"/>
    <property type="match status" value="1"/>
</dbReference>
<dbReference type="NCBIfam" id="TIGR00643">
    <property type="entry name" value="recG"/>
    <property type="match status" value="1"/>
</dbReference>
<dbReference type="STRING" id="1798705.A2563_03630"/>
<dbReference type="Gene3D" id="3.40.50.300">
    <property type="entry name" value="P-loop containing nucleotide triphosphate hydrolases"/>
    <property type="match status" value="2"/>
</dbReference>
<dbReference type="InterPro" id="IPR047112">
    <property type="entry name" value="RecG/Mfd"/>
</dbReference>
<evidence type="ECO:0000256" key="11">
    <source>
        <dbReference type="ARBA" id="ARBA00023235"/>
    </source>
</evidence>
<comment type="caution">
    <text evidence="18">The sequence shown here is derived from an EMBL/GenBank/DDBJ whole genome shotgun (WGS) entry which is preliminary data.</text>
</comment>
<evidence type="ECO:0000256" key="13">
    <source>
        <dbReference type="ARBA" id="ARBA00034808"/>
    </source>
</evidence>
<evidence type="ECO:0000259" key="17">
    <source>
        <dbReference type="PROSITE" id="PS51194"/>
    </source>
</evidence>
<dbReference type="GO" id="GO:0043138">
    <property type="term" value="F:3'-5' DNA helicase activity"/>
    <property type="evidence" value="ECO:0007669"/>
    <property type="project" value="UniProtKB-EC"/>
</dbReference>
<dbReference type="EMBL" id="MFRA01000005">
    <property type="protein sequence ID" value="OGH92734.1"/>
    <property type="molecule type" value="Genomic_DNA"/>
</dbReference>
<dbReference type="InterPro" id="IPR011545">
    <property type="entry name" value="DEAD/DEAH_box_helicase_dom"/>
</dbReference>
<evidence type="ECO:0000256" key="9">
    <source>
        <dbReference type="ARBA" id="ARBA00023172"/>
    </source>
</evidence>
<dbReference type="PROSITE" id="PS51192">
    <property type="entry name" value="HELICASE_ATP_BIND_1"/>
    <property type="match status" value="1"/>
</dbReference>
<evidence type="ECO:0000313" key="19">
    <source>
        <dbReference type="Proteomes" id="UP000176634"/>
    </source>
</evidence>
<dbReference type="PANTHER" id="PTHR47964">
    <property type="entry name" value="ATP-DEPENDENT DNA HELICASE HOMOLOG RECG, CHLOROPLASTIC"/>
    <property type="match status" value="1"/>
</dbReference>
<dbReference type="GO" id="GO:0006281">
    <property type="term" value="P:DNA repair"/>
    <property type="evidence" value="ECO:0007669"/>
    <property type="project" value="UniProtKB-UniRule"/>
</dbReference>
<dbReference type="InterPro" id="IPR033454">
    <property type="entry name" value="RecG_wedge"/>
</dbReference>
<gene>
    <name evidence="18" type="ORF">A2563_03630</name>
</gene>
<keyword evidence="6 15" id="KW-0347">Helicase</keyword>
<keyword evidence="10 15" id="KW-0234">DNA repair</keyword>
<sequence length="708" mass="79463">MNLSTPISELNRVGKTTSKRWKSLGIRNVRDLLFYFPFRYEDYRRVVEISQLRDGDMVTVCGQVELIANKRSFKTRKVITEALISDKSGSLRVVWFNQPFIVKNIKTGDMVYLSGKVKSDMLGAQLIGPAYEKYPGTRAAGAAQYGAGKKEDTVHTARLVPIYPLTYGLTQKQIRFLINQVIVLADKMVEWVPKDILEKFDLAPLGGALRGIHFPQDENELKISTDRLKFDEIFLTQMKAELSKKERGSLQAPSIIFKEEEIKNFVASLPFILTKTQKIAAWEILQDISKSTPMNRLVSGDVGSGKTVVAAIALYSVFLNGGQGVIMAPTEILAQQHFYSLTKLFNNAKLKLALLTGSLKKKEKDIIIGSIKNGEIDIAVGTHALLTEGVKFKNLNLVVVDEQHRFGVEQRKLIKEKSSAKHLGKSAHFLSMTATPIPRSLALMIYGDLDVSIINELPPGRKKIITRLVEPFNREKAYQFIREQVQKGRQIFVICPAIEDASDDVAGSTLPVVGSAEKKSVMSEYEKLSKITFPDLRVGYLHGKLKPDEKKETMSKFKEGRIDLLVSTSVVEVGVDIPNASIMMIEGAENFGLAQLHQFRGRVGRSTHQSYCLLFTGTFSHKSLERLKFFEQNSDGFKLAEKDLEMRGPGEVYGTEQSGDMNLRLAKLTDQELVKKCREAAKTVVNDLKKYSAVLTKVRDWENQTHFE</sequence>
<evidence type="ECO:0000256" key="7">
    <source>
        <dbReference type="ARBA" id="ARBA00022840"/>
    </source>
</evidence>
<evidence type="ECO:0000256" key="6">
    <source>
        <dbReference type="ARBA" id="ARBA00022806"/>
    </source>
</evidence>
<dbReference type="InterPro" id="IPR014001">
    <property type="entry name" value="Helicase_ATP-bd"/>
</dbReference>
<dbReference type="AlphaFoldDB" id="A0A1F6P9X2"/>
<feature type="domain" description="Helicase C-terminal" evidence="17">
    <location>
        <begin position="497"/>
        <end position="645"/>
    </location>
</feature>
<accession>A0A1F6P9X2</accession>
<keyword evidence="4 15" id="KW-0227">DNA damage</keyword>
<proteinExistence type="inferred from homology"/>
<dbReference type="InterPro" id="IPR045562">
    <property type="entry name" value="RecG_dom3_C"/>
</dbReference>
<dbReference type="InterPro" id="IPR001650">
    <property type="entry name" value="Helicase_C-like"/>
</dbReference>
<dbReference type="Pfam" id="PF00271">
    <property type="entry name" value="Helicase_C"/>
    <property type="match status" value="1"/>
</dbReference>
<dbReference type="Gene3D" id="2.40.50.140">
    <property type="entry name" value="Nucleic acid-binding proteins"/>
    <property type="match status" value="1"/>
</dbReference>
<dbReference type="Pfam" id="PF19833">
    <property type="entry name" value="RecG_dom3_C"/>
    <property type="match status" value="1"/>
</dbReference>
<dbReference type="GO" id="GO:0016887">
    <property type="term" value="F:ATP hydrolysis activity"/>
    <property type="evidence" value="ECO:0007669"/>
    <property type="project" value="RHEA"/>
</dbReference>
<dbReference type="Proteomes" id="UP000176634">
    <property type="component" value="Unassembled WGS sequence"/>
</dbReference>
<keyword evidence="3 15" id="KW-0547">Nucleotide-binding</keyword>
<dbReference type="SUPFAM" id="SSF52540">
    <property type="entry name" value="P-loop containing nucleoside triphosphate hydrolases"/>
    <property type="match status" value="2"/>
</dbReference>
<dbReference type="NCBIfam" id="NF008165">
    <property type="entry name" value="PRK10917.1-3"/>
    <property type="match status" value="1"/>
</dbReference>
<reference evidence="18 19" key="1">
    <citation type="journal article" date="2016" name="Nat. Commun.">
        <title>Thousands of microbial genomes shed light on interconnected biogeochemical processes in an aquifer system.</title>
        <authorList>
            <person name="Anantharaman K."/>
            <person name="Brown C.T."/>
            <person name="Hug L.A."/>
            <person name="Sharon I."/>
            <person name="Castelle C.J."/>
            <person name="Probst A.J."/>
            <person name="Thomas B.C."/>
            <person name="Singh A."/>
            <person name="Wilkins M.J."/>
            <person name="Karaoz U."/>
            <person name="Brodie E.L."/>
            <person name="Williams K.H."/>
            <person name="Hubbard S.S."/>
            <person name="Banfield J.F."/>
        </authorList>
    </citation>
    <scope>NUCLEOTIDE SEQUENCE [LARGE SCALE GENOMIC DNA]</scope>
</reference>
<dbReference type="GO" id="GO:0003677">
    <property type="term" value="F:DNA binding"/>
    <property type="evidence" value="ECO:0007669"/>
    <property type="project" value="UniProtKB-KW"/>
</dbReference>
<protein>
    <recommendedName>
        <fullName evidence="2 15">ATP-dependent DNA helicase RecG</fullName>
        <ecNumber evidence="13 15">5.6.2.4</ecNumber>
    </recommendedName>
</protein>
<keyword evidence="8" id="KW-0238">DNA-binding</keyword>
<dbReference type="SMART" id="SM00490">
    <property type="entry name" value="HELICc"/>
    <property type="match status" value="1"/>
</dbReference>
<evidence type="ECO:0000256" key="1">
    <source>
        <dbReference type="ARBA" id="ARBA00007504"/>
    </source>
</evidence>
<dbReference type="CDD" id="cd17992">
    <property type="entry name" value="DEXHc_RecG"/>
    <property type="match status" value="1"/>
</dbReference>
<evidence type="ECO:0000256" key="4">
    <source>
        <dbReference type="ARBA" id="ARBA00022763"/>
    </source>
</evidence>
<dbReference type="GO" id="GO:0006310">
    <property type="term" value="P:DNA recombination"/>
    <property type="evidence" value="ECO:0007669"/>
    <property type="project" value="UniProtKB-UniRule"/>
</dbReference>
<dbReference type="Pfam" id="PF17191">
    <property type="entry name" value="RecG_wedge"/>
    <property type="match status" value="1"/>
</dbReference>
<dbReference type="InterPro" id="IPR027417">
    <property type="entry name" value="P-loop_NTPase"/>
</dbReference>
<evidence type="ECO:0000256" key="3">
    <source>
        <dbReference type="ARBA" id="ARBA00022741"/>
    </source>
</evidence>
<dbReference type="CDD" id="cd04488">
    <property type="entry name" value="RecG_wedge_OBF"/>
    <property type="match status" value="1"/>
</dbReference>
<evidence type="ECO:0000256" key="12">
    <source>
        <dbReference type="ARBA" id="ARBA00034617"/>
    </source>
</evidence>
<feature type="domain" description="Helicase ATP-binding" evidence="16">
    <location>
        <begin position="287"/>
        <end position="454"/>
    </location>
</feature>
<keyword evidence="9 15" id="KW-0233">DNA recombination</keyword>
<evidence type="ECO:0000256" key="10">
    <source>
        <dbReference type="ARBA" id="ARBA00023204"/>
    </source>
</evidence>
<evidence type="ECO:0000256" key="15">
    <source>
        <dbReference type="RuleBase" id="RU363016"/>
    </source>
</evidence>
<keyword evidence="7 15" id="KW-0067">ATP-binding</keyword>
<comment type="catalytic activity">
    <reaction evidence="12 15">
        <text>Couples ATP hydrolysis with the unwinding of duplex DNA by translocating in the 3'-5' direction.</text>
        <dbReference type="EC" id="5.6.2.4"/>
    </reaction>
</comment>
<evidence type="ECO:0000256" key="5">
    <source>
        <dbReference type="ARBA" id="ARBA00022801"/>
    </source>
</evidence>
<dbReference type="PROSITE" id="PS51194">
    <property type="entry name" value="HELICASE_CTER"/>
    <property type="match status" value="1"/>
</dbReference>
<comment type="catalytic activity">
    <reaction evidence="14 15">
        <text>ATP + H2O = ADP + phosphate + H(+)</text>
        <dbReference type="Rhea" id="RHEA:13065"/>
        <dbReference type="ChEBI" id="CHEBI:15377"/>
        <dbReference type="ChEBI" id="CHEBI:15378"/>
        <dbReference type="ChEBI" id="CHEBI:30616"/>
        <dbReference type="ChEBI" id="CHEBI:43474"/>
        <dbReference type="ChEBI" id="CHEBI:456216"/>
        <dbReference type="EC" id="5.6.2.4"/>
    </reaction>
</comment>
<organism evidence="18 19">
    <name type="scientific">Candidatus Magasanikbacteria bacterium RIFOXYD1_FULL_40_23</name>
    <dbReference type="NCBI Taxonomy" id="1798705"/>
    <lineage>
        <taxon>Bacteria</taxon>
        <taxon>Candidatus Magasanikiibacteriota</taxon>
    </lineage>
</organism>
<dbReference type="InterPro" id="IPR012340">
    <property type="entry name" value="NA-bd_OB-fold"/>
</dbReference>
<evidence type="ECO:0000313" key="18">
    <source>
        <dbReference type="EMBL" id="OGH92734.1"/>
    </source>
</evidence>
<keyword evidence="11" id="KW-0413">Isomerase</keyword>
<evidence type="ECO:0000256" key="2">
    <source>
        <dbReference type="ARBA" id="ARBA00017846"/>
    </source>
</evidence>
<dbReference type="EC" id="5.6.2.4" evidence="13 15"/>